<gene>
    <name evidence="1" type="ORF">LTRI10_LOCUS27865</name>
</gene>
<evidence type="ECO:0008006" key="3">
    <source>
        <dbReference type="Google" id="ProtNLM"/>
    </source>
</evidence>
<dbReference type="AlphaFoldDB" id="A0AAV2EM28"/>
<keyword evidence="2" id="KW-1185">Reference proteome</keyword>
<reference evidence="1 2" key="1">
    <citation type="submission" date="2024-04" db="EMBL/GenBank/DDBJ databases">
        <authorList>
            <person name="Fracassetti M."/>
        </authorList>
    </citation>
    <scope>NUCLEOTIDE SEQUENCE [LARGE SCALE GENOMIC DNA]</scope>
</reference>
<protein>
    <recommendedName>
        <fullName evidence="3">Secreted protein</fullName>
    </recommendedName>
</protein>
<proteinExistence type="predicted"/>
<dbReference type="Proteomes" id="UP001497516">
    <property type="component" value="Chromosome 5"/>
</dbReference>
<evidence type="ECO:0000313" key="2">
    <source>
        <dbReference type="Proteomes" id="UP001497516"/>
    </source>
</evidence>
<dbReference type="EMBL" id="OZ034818">
    <property type="protein sequence ID" value="CAL1386849.1"/>
    <property type="molecule type" value="Genomic_DNA"/>
</dbReference>
<name>A0AAV2EM28_9ROSI</name>
<evidence type="ECO:0000313" key="1">
    <source>
        <dbReference type="EMBL" id="CAL1386849.1"/>
    </source>
</evidence>
<sequence length="91" mass="10162">MQVWAWLPWFDVKSSLTVSMTCEAAESRTLMVCALLFSRSYVNSASRNSFSGSAVEVTSVPLNQPETRQSFGALDRSYATLCKRKTTNRSN</sequence>
<accession>A0AAV2EM28</accession>
<organism evidence="1 2">
    <name type="scientific">Linum trigynum</name>
    <dbReference type="NCBI Taxonomy" id="586398"/>
    <lineage>
        <taxon>Eukaryota</taxon>
        <taxon>Viridiplantae</taxon>
        <taxon>Streptophyta</taxon>
        <taxon>Embryophyta</taxon>
        <taxon>Tracheophyta</taxon>
        <taxon>Spermatophyta</taxon>
        <taxon>Magnoliopsida</taxon>
        <taxon>eudicotyledons</taxon>
        <taxon>Gunneridae</taxon>
        <taxon>Pentapetalae</taxon>
        <taxon>rosids</taxon>
        <taxon>fabids</taxon>
        <taxon>Malpighiales</taxon>
        <taxon>Linaceae</taxon>
        <taxon>Linum</taxon>
    </lineage>
</organism>